<protein>
    <recommendedName>
        <fullName evidence="4">ABC-2 family transporter protein</fullName>
    </recommendedName>
</protein>
<sequence length="487" mass="52516">MNAMRLGLLNDFGDGLSPMVVKELRHGLRTRMFTAVLTVFQFGMIMIVGSGALGVEAETISALFWGFSLAALLGALPLRGFGTLSSELSGGTLDMLTLTSISSLRIVFGKWSALFCQSLLLAVSLMPYMVVRYYFGGVEIVQEGVALLFAVLASGVATAAYVAFSSQRSIILRLFLGAGVLVSLGPVTGFIFMLVNENGGDQALEEFLKLSLGEQAGLGMGILVFAAYTVFTFLTLGASRIASLSENHSTLKRLIHLGMLTLITVVGMGLSFSSNPDMMFWAFVPSLFLTLLIGVDVLTEEMPRFPSVLQGSVNRGNFSKKLGRLLYPGWASAVLFYTLLGCLNFSMLMCYVTRPGSSGMDDFCRFVACVLLSSVVPVCVSINRKNRFANWCVLHIALGVAGFLLVMLVELSDAKELAFLGVVTPVTGLIASVDNYANDEAIQGMAILFGLCWWMRALHMAVKEHQVYRSLEDDACVQESSKASPAA</sequence>
<comment type="caution">
    <text evidence="2">The sequence shown here is derived from an EMBL/GenBank/DDBJ whole genome shotgun (WGS) entry which is preliminary data.</text>
</comment>
<keyword evidence="3" id="KW-1185">Reference proteome</keyword>
<keyword evidence="1" id="KW-1133">Transmembrane helix</keyword>
<name>A0A7W7YH14_9BACT</name>
<feature type="transmembrane region" description="Helical" evidence="1">
    <location>
        <begin position="32"/>
        <end position="53"/>
    </location>
</feature>
<feature type="transmembrane region" description="Helical" evidence="1">
    <location>
        <begin position="171"/>
        <end position="195"/>
    </location>
</feature>
<dbReference type="Proteomes" id="UP000534294">
    <property type="component" value="Unassembled WGS sequence"/>
</dbReference>
<evidence type="ECO:0000313" key="2">
    <source>
        <dbReference type="EMBL" id="MBB5035969.1"/>
    </source>
</evidence>
<dbReference type="AlphaFoldDB" id="A0A7W7YH14"/>
<feature type="transmembrane region" description="Helical" evidence="1">
    <location>
        <begin position="254"/>
        <end position="272"/>
    </location>
</feature>
<accession>A0A7W7YH14</accession>
<feature type="transmembrane region" description="Helical" evidence="1">
    <location>
        <begin position="59"/>
        <end position="78"/>
    </location>
</feature>
<keyword evidence="1" id="KW-0812">Transmembrane</keyword>
<keyword evidence="1" id="KW-0472">Membrane</keyword>
<gene>
    <name evidence="2" type="ORF">HNQ64_000203</name>
</gene>
<feature type="transmembrane region" description="Helical" evidence="1">
    <location>
        <begin position="325"/>
        <end position="351"/>
    </location>
</feature>
<feature type="transmembrane region" description="Helical" evidence="1">
    <location>
        <begin position="441"/>
        <end position="459"/>
    </location>
</feature>
<reference evidence="2 3" key="1">
    <citation type="submission" date="2020-08" db="EMBL/GenBank/DDBJ databases">
        <title>Genomic Encyclopedia of Type Strains, Phase IV (KMG-IV): sequencing the most valuable type-strain genomes for metagenomic binning, comparative biology and taxonomic classification.</title>
        <authorList>
            <person name="Goeker M."/>
        </authorList>
    </citation>
    <scope>NUCLEOTIDE SEQUENCE [LARGE SCALE GENOMIC DNA]</scope>
    <source>
        <strain evidence="2 3">DSM 12251</strain>
    </source>
</reference>
<feature type="transmembrane region" description="Helical" evidence="1">
    <location>
        <begin position="111"/>
        <end position="134"/>
    </location>
</feature>
<proteinExistence type="predicted"/>
<feature type="transmembrane region" description="Helical" evidence="1">
    <location>
        <begin position="146"/>
        <end position="164"/>
    </location>
</feature>
<feature type="transmembrane region" description="Helical" evidence="1">
    <location>
        <begin position="278"/>
        <end position="298"/>
    </location>
</feature>
<evidence type="ECO:0000256" key="1">
    <source>
        <dbReference type="SAM" id="Phobius"/>
    </source>
</evidence>
<evidence type="ECO:0000313" key="3">
    <source>
        <dbReference type="Proteomes" id="UP000534294"/>
    </source>
</evidence>
<dbReference type="RefSeq" id="WP_184204419.1">
    <property type="nucleotide sequence ID" value="NZ_JACHIF010000001.1"/>
</dbReference>
<feature type="transmembrane region" description="Helical" evidence="1">
    <location>
        <begin position="388"/>
        <end position="409"/>
    </location>
</feature>
<dbReference type="EMBL" id="JACHIF010000001">
    <property type="protein sequence ID" value="MBB5035969.1"/>
    <property type="molecule type" value="Genomic_DNA"/>
</dbReference>
<organism evidence="2 3">
    <name type="scientific">Prosthecobacter dejongeii</name>
    <dbReference type="NCBI Taxonomy" id="48465"/>
    <lineage>
        <taxon>Bacteria</taxon>
        <taxon>Pseudomonadati</taxon>
        <taxon>Verrucomicrobiota</taxon>
        <taxon>Verrucomicrobiia</taxon>
        <taxon>Verrucomicrobiales</taxon>
        <taxon>Verrucomicrobiaceae</taxon>
        <taxon>Prosthecobacter</taxon>
    </lineage>
</organism>
<feature type="transmembrane region" description="Helical" evidence="1">
    <location>
        <begin position="363"/>
        <end position="381"/>
    </location>
</feature>
<feature type="transmembrane region" description="Helical" evidence="1">
    <location>
        <begin position="215"/>
        <end position="242"/>
    </location>
</feature>
<evidence type="ECO:0008006" key="4">
    <source>
        <dbReference type="Google" id="ProtNLM"/>
    </source>
</evidence>